<evidence type="ECO:0000313" key="3">
    <source>
        <dbReference type="EMBL" id="STZ82928.1"/>
    </source>
</evidence>
<evidence type="ECO:0000313" key="5">
    <source>
        <dbReference type="Proteomes" id="UP000254618"/>
    </source>
</evidence>
<organism evidence="3 5">
    <name type="scientific">Moraxella equi</name>
    <dbReference type="NCBI Taxonomy" id="60442"/>
    <lineage>
        <taxon>Bacteria</taxon>
        <taxon>Pseudomonadati</taxon>
        <taxon>Pseudomonadota</taxon>
        <taxon>Gammaproteobacteria</taxon>
        <taxon>Moraxellales</taxon>
        <taxon>Moraxellaceae</taxon>
        <taxon>Moraxella</taxon>
    </lineage>
</organism>
<dbReference type="EMBL" id="UGQF01000002">
    <property type="protein sequence ID" value="STZ82928.1"/>
    <property type="molecule type" value="Genomic_DNA"/>
</dbReference>
<evidence type="ECO:0000313" key="4">
    <source>
        <dbReference type="Proteomes" id="UP000190777"/>
    </source>
</evidence>
<evidence type="ECO:0000256" key="1">
    <source>
        <dbReference type="SAM" id="Coils"/>
    </source>
</evidence>
<feature type="coiled-coil region" evidence="1">
    <location>
        <begin position="66"/>
        <end position="93"/>
    </location>
</feature>
<dbReference type="AlphaFoldDB" id="A0A378URC7"/>
<reference evidence="2 4" key="1">
    <citation type="submission" date="2017-03" db="EMBL/GenBank/DDBJ databases">
        <title>Draft genome sequence of Moraxella equi CCUG 4950T type strain.</title>
        <authorList>
            <person name="Salva-Serra F."/>
            <person name="Engstrom-Jakobsson H."/>
            <person name="Thorell K."/>
            <person name="Jaen-Luchoro D."/>
            <person name="Gonzales-Siles L."/>
            <person name="Karlsson R."/>
            <person name="Yazdan S."/>
            <person name="Boulund F."/>
            <person name="Johnning A."/>
            <person name="Engstrand L."/>
            <person name="Kristiansson E."/>
            <person name="Moore E."/>
        </authorList>
    </citation>
    <scope>NUCLEOTIDE SEQUENCE [LARGE SCALE GENOMIC DNA]</scope>
    <source>
        <strain evidence="2 4">CCUG 4950</strain>
    </source>
</reference>
<dbReference type="RefSeq" id="WP_079325932.1">
    <property type="nucleotide sequence ID" value="NZ_MXAP01000076.1"/>
</dbReference>
<dbReference type="Proteomes" id="UP000254618">
    <property type="component" value="Unassembled WGS sequence"/>
</dbReference>
<evidence type="ECO:0000313" key="2">
    <source>
        <dbReference type="EMBL" id="OPH37666.1"/>
    </source>
</evidence>
<keyword evidence="1" id="KW-0175">Coiled coil</keyword>
<keyword evidence="4" id="KW-1185">Reference proteome</keyword>
<protein>
    <submittedName>
        <fullName evidence="3">Bacterial mobilisation protein (MobC)</fullName>
    </submittedName>
</protein>
<dbReference type="Proteomes" id="UP000190777">
    <property type="component" value="Unassembled WGS sequence"/>
</dbReference>
<dbReference type="EMBL" id="MXAP01000076">
    <property type="protein sequence ID" value="OPH37666.1"/>
    <property type="molecule type" value="Genomic_DNA"/>
</dbReference>
<gene>
    <name evidence="2" type="ORF">B5J93_08065</name>
    <name evidence="3" type="ORF">NCTC11012_03040</name>
</gene>
<name>A0A378URC7_9GAMM</name>
<accession>A0A378URC7</accession>
<proteinExistence type="predicted"/>
<reference evidence="3 5" key="2">
    <citation type="submission" date="2018-06" db="EMBL/GenBank/DDBJ databases">
        <authorList>
            <consortium name="Pathogen Informatics"/>
            <person name="Doyle S."/>
        </authorList>
    </citation>
    <scope>NUCLEOTIDE SEQUENCE [LARGE SCALE GENOMIC DNA]</scope>
    <source>
        <strain evidence="3 5">NCTC11012</strain>
    </source>
</reference>
<sequence>MAQTPFKLLGLTQDHKDFLHRYAQNELGSSSRTKAILALIDRAMRDEQVQNSSSGICQDELKNQAIANKQKFIEQHQEQIQNHNKAIQEAKSQNNHDLAKKLSRKKLGVKKQRLQLSIPIYDYEYLEQLAQNSHSSIQYYTTVIILEHLYSQKRLLGSEIEALKKSNYELYKIGVNVNQIAKANNAGDMIELPINQLYNQIQKHIQFVQDLLKSSTGIY</sequence>